<dbReference type="InterPro" id="IPR052932">
    <property type="entry name" value="OprB_Porin"/>
</dbReference>
<gene>
    <name evidence="3" type="ORF">SAMN05216522_103117</name>
</gene>
<dbReference type="InterPro" id="IPR007049">
    <property type="entry name" value="Carb-sel_porin_OprB"/>
</dbReference>
<feature type="chain" id="PRO_5017098369" evidence="2">
    <location>
        <begin position="24"/>
        <end position="449"/>
    </location>
</feature>
<dbReference type="Pfam" id="PF04966">
    <property type="entry name" value="OprB"/>
    <property type="match status" value="1"/>
</dbReference>
<sequence>MDAKPLYGWLFVAGMSVSTSLFAAPFTPTALGFEPPPEQGLLGDMLGLRPRLTQEGFNFNLGYLSQTASNLHGGADSRHKTAYIDQFAFTFTQNLETLTGIPGAVIEGNIVNRNHNQNLAMQRLQDKSVPMTDLAQESWGGQSITRLGWLTAGRSFFGGDLFWRAGLMNKVQVFDQGIPCDFQMLSLCGGKSAYSMIWNNWNVHTWGTNLEWKATPELTLKVALMEQNSQAASRGHAWSVSTQHSKGVILPVEAEWRTRVNQLPGIYTLGLSWTNAEQTHLARGTSQYWGASDPNGYAKTHNSYYLWAAANQQVTRHSNDPLRGMSLSASLGLGDKRTIRLPVVGSVSARYRGIFDARPNDWVGLGVSYVKVGSWANRDQQQKQHAADLNNLSGYWPTASSATNAELFYRFQLTPWFQLQPSLQYWHNSGAVSDTPDAWVMGLKTTVTF</sequence>
<comment type="similarity">
    <text evidence="1 2">Belongs to the OprB family.</text>
</comment>
<dbReference type="GO" id="GO:0015288">
    <property type="term" value="F:porin activity"/>
    <property type="evidence" value="ECO:0007669"/>
    <property type="project" value="InterPro"/>
</dbReference>
<proteinExistence type="inferred from homology"/>
<accession>A0A1H9G922</accession>
<evidence type="ECO:0000256" key="2">
    <source>
        <dbReference type="RuleBase" id="RU363072"/>
    </source>
</evidence>
<keyword evidence="2" id="KW-0732">Signal</keyword>
<keyword evidence="4" id="KW-1185">Reference proteome</keyword>
<feature type="signal peptide" evidence="2">
    <location>
        <begin position="1"/>
        <end position="23"/>
    </location>
</feature>
<evidence type="ECO:0000313" key="3">
    <source>
        <dbReference type="EMBL" id="SEQ46560.1"/>
    </source>
</evidence>
<dbReference type="EMBL" id="FOGC01000003">
    <property type="protein sequence ID" value="SEQ46560.1"/>
    <property type="molecule type" value="Genomic_DNA"/>
</dbReference>
<name>A0A1H9G922_9GAMM</name>
<organism evidence="3 4">
    <name type="scientific">Rosenbergiella nectarea</name>
    <dbReference type="NCBI Taxonomy" id="988801"/>
    <lineage>
        <taxon>Bacteria</taxon>
        <taxon>Pseudomonadati</taxon>
        <taxon>Pseudomonadota</taxon>
        <taxon>Gammaproteobacteria</taxon>
        <taxon>Enterobacterales</taxon>
        <taxon>Erwiniaceae</taxon>
        <taxon>Rosenbergiella</taxon>
    </lineage>
</organism>
<dbReference type="AlphaFoldDB" id="A0A1H9G922"/>
<dbReference type="RefSeq" id="WP_230527308.1">
    <property type="nucleotide sequence ID" value="NZ_FOGC01000003.1"/>
</dbReference>
<evidence type="ECO:0000256" key="1">
    <source>
        <dbReference type="ARBA" id="ARBA00008769"/>
    </source>
</evidence>
<evidence type="ECO:0000313" key="4">
    <source>
        <dbReference type="Proteomes" id="UP000242515"/>
    </source>
</evidence>
<dbReference type="InterPro" id="IPR038673">
    <property type="entry name" value="OprB_sf"/>
</dbReference>
<dbReference type="PANTHER" id="PTHR37944:SF1">
    <property type="entry name" value="PORIN B"/>
    <property type="match status" value="1"/>
</dbReference>
<dbReference type="Gene3D" id="2.40.160.180">
    <property type="entry name" value="Carbohydrate-selective porin OprB"/>
    <property type="match status" value="1"/>
</dbReference>
<dbReference type="PANTHER" id="PTHR37944">
    <property type="entry name" value="PORIN B"/>
    <property type="match status" value="1"/>
</dbReference>
<dbReference type="STRING" id="988801.SAMN05216522_103117"/>
<dbReference type="GO" id="GO:0008643">
    <property type="term" value="P:carbohydrate transport"/>
    <property type="evidence" value="ECO:0007669"/>
    <property type="project" value="InterPro"/>
</dbReference>
<reference evidence="4" key="1">
    <citation type="submission" date="2016-10" db="EMBL/GenBank/DDBJ databases">
        <authorList>
            <person name="Varghese N."/>
            <person name="Submissions S."/>
        </authorList>
    </citation>
    <scope>NUCLEOTIDE SEQUENCE [LARGE SCALE GENOMIC DNA]</scope>
    <source>
        <strain evidence="4">8N4</strain>
    </source>
</reference>
<protein>
    <submittedName>
        <fullName evidence="3">Porin</fullName>
    </submittedName>
</protein>
<dbReference type="GO" id="GO:0016020">
    <property type="term" value="C:membrane"/>
    <property type="evidence" value="ECO:0007669"/>
    <property type="project" value="InterPro"/>
</dbReference>
<dbReference type="Proteomes" id="UP000242515">
    <property type="component" value="Unassembled WGS sequence"/>
</dbReference>